<evidence type="ECO:0000313" key="6">
    <source>
        <dbReference type="EMBL" id="SMC20819.1"/>
    </source>
</evidence>
<dbReference type="Proteomes" id="UP000192783">
    <property type="component" value="Unassembled WGS sequence"/>
</dbReference>
<dbReference type="Gene3D" id="3.40.50.2300">
    <property type="match status" value="1"/>
</dbReference>
<evidence type="ECO:0000256" key="1">
    <source>
        <dbReference type="ARBA" id="ARBA00022553"/>
    </source>
</evidence>
<accession>A0A1W1XAD9</accession>
<dbReference type="InterPro" id="IPR050595">
    <property type="entry name" value="Bact_response_regulator"/>
</dbReference>
<reference evidence="6 7" key="1">
    <citation type="submission" date="2017-04" db="EMBL/GenBank/DDBJ databases">
        <authorList>
            <person name="Afonso C.L."/>
            <person name="Miller P.J."/>
            <person name="Scott M.A."/>
            <person name="Spackman E."/>
            <person name="Goraichik I."/>
            <person name="Dimitrov K.M."/>
            <person name="Suarez D.L."/>
            <person name="Swayne D.E."/>
        </authorList>
    </citation>
    <scope>NUCLEOTIDE SEQUENCE [LARGE SCALE GENOMIC DNA]</scope>
    <source>
        <strain evidence="6 7">DSM 13146</strain>
    </source>
</reference>
<evidence type="ECO:0000256" key="4">
    <source>
        <dbReference type="SAM" id="Coils"/>
    </source>
</evidence>
<dbReference type="AlphaFoldDB" id="A0A1W1XAD9"/>
<feature type="modified residue" description="4-aspartylphosphate" evidence="3">
    <location>
        <position position="65"/>
    </location>
</feature>
<dbReference type="EMBL" id="FWXF01000004">
    <property type="protein sequence ID" value="SMC20819.1"/>
    <property type="molecule type" value="Genomic_DNA"/>
</dbReference>
<dbReference type="STRING" id="1121390.SAMN02746041_01021"/>
<dbReference type="RefSeq" id="WP_170920357.1">
    <property type="nucleotide sequence ID" value="NZ_FWXF01000004.1"/>
</dbReference>
<evidence type="ECO:0000313" key="7">
    <source>
        <dbReference type="Proteomes" id="UP000192783"/>
    </source>
</evidence>
<dbReference type="PROSITE" id="PS50110">
    <property type="entry name" value="RESPONSE_REGULATORY"/>
    <property type="match status" value="1"/>
</dbReference>
<name>A0A1W1XAD9_9BACT</name>
<sequence length="254" mass="29073">MAVEKNSQATGGQKETILVVEDSLTQALRLQSLLEENGYRTVLAQNGREGLECALKEPPALILSDIVMPEMDGYELCRRIKEEERTHHVPVVLITQLSEPEDILKGLECGADNFIPKPYDEKSLLSRIHYILINRELRKGAHTDVGLEVYFANRKHFINSDKFQILDLLFSTYESVLQKTRELERVNRELQEALDTIKTLEGILPICSSCKKIRDGEGHWQSLERYISQRSKAKFSHGICPECARKLYPDIFDT</sequence>
<dbReference type="Pfam" id="PF00072">
    <property type="entry name" value="Response_reg"/>
    <property type="match status" value="1"/>
</dbReference>
<feature type="domain" description="Response regulatory" evidence="5">
    <location>
        <begin position="16"/>
        <end position="132"/>
    </location>
</feature>
<keyword evidence="2" id="KW-0902">Two-component regulatory system</keyword>
<keyword evidence="4" id="KW-0175">Coiled coil</keyword>
<keyword evidence="7" id="KW-1185">Reference proteome</keyword>
<evidence type="ECO:0000256" key="2">
    <source>
        <dbReference type="ARBA" id="ARBA00023012"/>
    </source>
</evidence>
<protein>
    <submittedName>
        <fullName evidence="6">DNA-binding response regulator, OmpR family, contains REC and winged-helix (WHTH) domain</fullName>
    </submittedName>
</protein>
<dbReference type="InterPro" id="IPR011006">
    <property type="entry name" value="CheY-like_superfamily"/>
</dbReference>
<organism evidence="6 7">
    <name type="scientific">Desulfacinum hydrothermale DSM 13146</name>
    <dbReference type="NCBI Taxonomy" id="1121390"/>
    <lineage>
        <taxon>Bacteria</taxon>
        <taxon>Pseudomonadati</taxon>
        <taxon>Thermodesulfobacteriota</taxon>
        <taxon>Syntrophobacteria</taxon>
        <taxon>Syntrophobacterales</taxon>
        <taxon>Syntrophobacteraceae</taxon>
        <taxon>Desulfacinum</taxon>
    </lineage>
</organism>
<dbReference type="GO" id="GO:0003677">
    <property type="term" value="F:DNA binding"/>
    <property type="evidence" value="ECO:0007669"/>
    <property type="project" value="UniProtKB-KW"/>
</dbReference>
<dbReference type="SMART" id="SM00448">
    <property type="entry name" value="REC"/>
    <property type="match status" value="1"/>
</dbReference>
<dbReference type="GO" id="GO:0000160">
    <property type="term" value="P:phosphorelay signal transduction system"/>
    <property type="evidence" value="ECO:0007669"/>
    <property type="project" value="UniProtKB-KW"/>
</dbReference>
<dbReference type="PANTHER" id="PTHR44591">
    <property type="entry name" value="STRESS RESPONSE REGULATOR PROTEIN 1"/>
    <property type="match status" value="1"/>
</dbReference>
<dbReference type="PANTHER" id="PTHR44591:SF14">
    <property type="entry name" value="PROTEIN PILG"/>
    <property type="match status" value="1"/>
</dbReference>
<keyword evidence="6" id="KW-0238">DNA-binding</keyword>
<evidence type="ECO:0000259" key="5">
    <source>
        <dbReference type="PROSITE" id="PS50110"/>
    </source>
</evidence>
<keyword evidence="1 3" id="KW-0597">Phosphoprotein</keyword>
<gene>
    <name evidence="6" type="ORF">SAMN02746041_01021</name>
</gene>
<dbReference type="InterPro" id="IPR001789">
    <property type="entry name" value="Sig_transdc_resp-reg_receiver"/>
</dbReference>
<proteinExistence type="predicted"/>
<feature type="coiled-coil region" evidence="4">
    <location>
        <begin position="173"/>
        <end position="203"/>
    </location>
</feature>
<dbReference type="SUPFAM" id="SSF52172">
    <property type="entry name" value="CheY-like"/>
    <property type="match status" value="1"/>
</dbReference>
<evidence type="ECO:0000256" key="3">
    <source>
        <dbReference type="PROSITE-ProRule" id="PRU00169"/>
    </source>
</evidence>